<feature type="compositionally biased region" description="Polar residues" evidence="1">
    <location>
        <begin position="63"/>
        <end position="75"/>
    </location>
</feature>
<accession>A0A4C1UJA4</accession>
<keyword evidence="3" id="KW-1185">Reference proteome</keyword>
<feature type="region of interest" description="Disordered" evidence="1">
    <location>
        <begin position="56"/>
        <end position="84"/>
    </location>
</feature>
<evidence type="ECO:0000313" key="2">
    <source>
        <dbReference type="EMBL" id="GBP26036.1"/>
    </source>
</evidence>
<protein>
    <submittedName>
        <fullName evidence="2">Uncharacterized protein</fullName>
    </submittedName>
</protein>
<proteinExistence type="predicted"/>
<organism evidence="2 3">
    <name type="scientific">Eumeta variegata</name>
    <name type="common">Bagworm moth</name>
    <name type="synonym">Eumeta japonica</name>
    <dbReference type="NCBI Taxonomy" id="151549"/>
    <lineage>
        <taxon>Eukaryota</taxon>
        <taxon>Metazoa</taxon>
        <taxon>Ecdysozoa</taxon>
        <taxon>Arthropoda</taxon>
        <taxon>Hexapoda</taxon>
        <taxon>Insecta</taxon>
        <taxon>Pterygota</taxon>
        <taxon>Neoptera</taxon>
        <taxon>Endopterygota</taxon>
        <taxon>Lepidoptera</taxon>
        <taxon>Glossata</taxon>
        <taxon>Ditrysia</taxon>
        <taxon>Tineoidea</taxon>
        <taxon>Psychidae</taxon>
        <taxon>Oiketicinae</taxon>
        <taxon>Eumeta</taxon>
    </lineage>
</organism>
<dbReference type="EMBL" id="BGZK01000175">
    <property type="protein sequence ID" value="GBP26036.1"/>
    <property type="molecule type" value="Genomic_DNA"/>
</dbReference>
<sequence length="121" mass="13676">MAVSPNPKRTSRDLRRAAHTSLRVQLFRWNNPGRRCTPHFRPAFDDARPPAFISKRTFPAPRSTMTGPSVDQTDGSLPHEVASGPPLCSPKAKISYVNCKFQLLMRKSDDMIVHRSHEPQL</sequence>
<comment type="caution">
    <text evidence="2">The sequence shown here is derived from an EMBL/GenBank/DDBJ whole genome shotgun (WGS) entry which is preliminary data.</text>
</comment>
<dbReference type="Proteomes" id="UP000299102">
    <property type="component" value="Unassembled WGS sequence"/>
</dbReference>
<gene>
    <name evidence="2" type="ORF">EVAR_20050_1</name>
</gene>
<reference evidence="2 3" key="1">
    <citation type="journal article" date="2019" name="Commun. Biol.">
        <title>The bagworm genome reveals a unique fibroin gene that provides high tensile strength.</title>
        <authorList>
            <person name="Kono N."/>
            <person name="Nakamura H."/>
            <person name="Ohtoshi R."/>
            <person name="Tomita M."/>
            <person name="Numata K."/>
            <person name="Arakawa K."/>
        </authorList>
    </citation>
    <scope>NUCLEOTIDE SEQUENCE [LARGE SCALE GENOMIC DNA]</scope>
</reference>
<name>A0A4C1UJA4_EUMVA</name>
<evidence type="ECO:0000256" key="1">
    <source>
        <dbReference type="SAM" id="MobiDB-lite"/>
    </source>
</evidence>
<dbReference type="AlphaFoldDB" id="A0A4C1UJA4"/>
<evidence type="ECO:0000313" key="3">
    <source>
        <dbReference type="Proteomes" id="UP000299102"/>
    </source>
</evidence>